<keyword evidence="7 10" id="KW-0812">Transmembrane</keyword>
<dbReference type="STRING" id="67003.A0A1X0P5F1"/>
<keyword evidence="12" id="KW-1185">Reference proteome</keyword>
<dbReference type="VEuPathDB" id="TriTrypDB:TM35_000043760"/>
<dbReference type="GO" id="GO:0004671">
    <property type="term" value="F:protein C-terminal S-isoprenylcysteine carboxyl O-methyltransferase activity"/>
    <property type="evidence" value="ECO:0007669"/>
    <property type="project" value="UniProtKB-EC"/>
</dbReference>
<dbReference type="Pfam" id="PF04140">
    <property type="entry name" value="ICMT"/>
    <property type="match status" value="1"/>
</dbReference>
<dbReference type="EC" id="2.1.1.100" evidence="3 10"/>
<evidence type="ECO:0000313" key="12">
    <source>
        <dbReference type="Proteomes" id="UP000192257"/>
    </source>
</evidence>
<organism evidence="11 12">
    <name type="scientific">Trypanosoma theileri</name>
    <dbReference type="NCBI Taxonomy" id="67003"/>
    <lineage>
        <taxon>Eukaryota</taxon>
        <taxon>Discoba</taxon>
        <taxon>Euglenozoa</taxon>
        <taxon>Kinetoplastea</taxon>
        <taxon>Metakinetoplastina</taxon>
        <taxon>Trypanosomatida</taxon>
        <taxon>Trypanosomatidae</taxon>
        <taxon>Trypanosoma</taxon>
    </lineage>
</organism>
<keyword evidence="8 10" id="KW-1133">Transmembrane helix</keyword>
<comment type="similarity">
    <text evidence="2 10">Belongs to the class VI-like SAM-binding methyltransferase superfamily. Isoprenylcysteine carboxyl methyltransferase family.</text>
</comment>
<dbReference type="RefSeq" id="XP_028886228.1">
    <property type="nucleotide sequence ID" value="XM_029022570.1"/>
</dbReference>
<feature type="transmembrane region" description="Helical" evidence="10">
    <location>
        <begin position="46"/>
        <end position="67"/>
    </location>
</feature>
<evidence type="ECO:0000256" key="10">
    <source>
        <dbReference type="RuleBase" id="RU362022"/>
    </source>
</evidence>
<dbReference type="GO" id="GO:0005789">
    <property type="term" value="C:endoplasmic reticulum membrane"/>
    <property type="evidence" value="ECO:0007669"/>
    <property type="project" value="UniProtKB-SubCell"/>
</dbReference>
<dbReference type="PROSITE" id="PS51564">
    <property type="entry name" value="SAM_ICMT"/>
    <property type="match status" value="1"/>
</dbReference>
<dbReference type="InterPro" id="IPR007269">
    <property type="entry name" value="ICMT_MeTrfase"/>
</dbReference>
<reference evidence="11 12" key="1">
    <citation type="submission" date="2017-03" db="EMBL/GenBank/DDBJ databases">
        <title>An alternative strategy for trypanosome survival in the mammalian bloodstream revealed through genome and transcriptome analysis of the ubiquitous bovine parasite Trypanosoma (Megatrypanum) theileri.</title>
        <authorList>
            <person name="Kelly S."/>
            <person name="Ivens A."/>
            <person name="Mott A."/>
            <person name="O'Neill E."/>
            <person name="Emms D."/>
            <person name="Macleod O."/>
            <person name="Voorheis P."/>
            <person name="Matthews J."/>
            <person name="Matthews K."/>
            <person name="Carrington M."/>
        </authorList>
    </citation>
    <scope>NUCLEOTIDE SEQUENCE [LARGE SCALE GENOMIC DNA]</scope>
    <source>
        <strain evidence="11">Edinburgh</strain>
    </source>
</reference>
<proteinExistence type="inferred from homology"/>
<dbReference type="Gene3D" id="1.20.120.1630">
    <property type="match status" value="1"/>
</dbReference>
<dbReference type="GO" id="GO:0032259">
    <property type="term" value="P:methylation"/>
    <property type="evidence" value="ECO:0007669"/>
    <property type="project" value="UniProtKB-KW"/>
</dbReference>
<accession>A0A1X0P5F1</accession>
<dbReference type="PANTHER" id="PTHR12714">
    <property type="entry name" value="PROTEIN-S ISOPRENYLCYSTEINE O-METHYLTRANSFERASE"/>
    <property type="match status" value="1"/>
</dbReference>
<evidence type="ECO:0000256" key="6">
    <source>
        <dbReference type="ARBA" id="ARBA00022691"/>
    </source>
</evidence>
<evidence type="ECO:0000256" key="7">
    <source>
        <dbReference type="ARBA" id="ARBA00022692"/>
    </source>
</evidence>
<comment type="catalytic activity">
    <reaction evidence="10">
        <text>[protein]-C-terminal S-[(2E,6E)-farnesyl]-L-cysteine + S-adenosyl-L-methionine = [protein]-C-terminal S-[(2E,6E)-farnesyl]-L-cysteine methyl ester + S-adenosyl-L-homocysteine</text>
        <dbReference type="Rhea" id="RHEA:21672"/>
        <dbReference type="Rhea" id="RHEA-COMP:12125"/>
        <dbReference type="Rhea" id="RHEA-COMP:12126"/>
        <dbReference type="ChEBI" id="CHEBI:57856"/>
        <dbReference type="ChEBI" id="CHEBI:59789"/>
        <dbReference type="ChEBI" id="CHEBI:90510"/>
        <dbReference type="ChEBI" id="CHEBI:90511"/>
        <dbReference type="EC" id="2.1.1.100"/>
    </reaction>
</comment>
<keyword evidence="5 11" id="KW-0808">Transferase</keyword>
<dbReference type="AlphaFoldDB" id="A0A1X0P5F1"/>
<feature type="transmembrane region" description="Helical" evidence="10">
    <location>
        <begin position="193"/>
        <end position="213"/>
    </location>
</feature>
<evidence type="ECO:0000256" key="5">
    <source>
        <dbReference type="ARBA" id="ARBA00022679"/>
    </source>
</evidence>
<dbReference type="InterPro" id="IPR025770">
    <property type="entry name" value="PPMT_MeTrfase"/>
</dbReference>
<comment type="subcellular location">
    <subcellularLocation>
        <location evidence="10">Endoplasmic reticulum membrane</location>
        <topology evidence="10">Multi-pass membrane protein</topology>
    </subcellularLocation>
    <subcellularLocation>
        <location evidence="1">Membrane</location>
        <topology evidence="1">Multi-pass membrane protein</topology>
    </subcellularLocation>
</comment>
<keyword evidence="4 10" id="KW-0489">Methyltransferase</keyword>
<dbReference type="OrthoDB" id="422086at2759"/>
<keyword evidence="9 10" id="KW-0472">Membrane</keyword>
<gene>
    <name evidence="11" type="ORF">TM35_000043760</name>
</gene>
<name>A0A1X0P5F1_9TRYP</name>
<keyword evidence="10" id="KW-0256">Endoplasmic reticulum</keyword>
<dbReference type="GeneID" id="39982350"/>
<dbReference type="Proteomes" id="UP000192257">
    <property type="component" value="Unassembled WGS sequence"/>
</dbReference>
<keyword evidence="6 10" id="KW-0949">S-adenosyl-L-methionine</keyword>
<comment type="caution">
    <text evidence="11">The sequence shown here is derived from an EMBL/GenBank/DDBJ whole genome shotgun (WGS) entry which is preliminary data.</text>
</comment>
<evidence type="ECO:0000256" key="8">
    <source>
        <dbReference type="ARBA" id="ARBA00022989"/>
    </source>
</evidence>
<evidence type="ECO:0000256" key="3">
    <source>
        <dbReference type="ARBA" id="ARBA00012151"/>
    </source>
</evidence>
<evidence type="ECO:0000256" key="4">
    <source>
        <dbReference type="ARBA" id="ARBA00022603"/>
    </source>
</evidence>
<evidence type="ECO:0000256" key="1">
    <source>
        <dbReference type="ARBA" id="ARBA00004141"/>
    </source>
</evidence>
<sequence>MNLDRQLKRNLVREIALIAFFLGATFMFGVTLILHSLFYTKSVGEYAAGVYIISTMVLFHMCEFLVAASLRRHDTHPDTFMLYHSKEYILATTAAWVEFLVEWLFIPESWKISLDSPWSWLLRLNYTTVTIAAVLTVVFYFVRVGGMLHCGSNFSLIIEHERRSNHVLVEDGIYAVLRHPAYFGFFWRTVCSQLLLANPICLVLHTVVTWVFFAKRIPYEEELLSSEEFFGDRYKAYKVRTWVGIPFIH</sequence>
<evidence type="ECO:0000256" key="2">
    <source>
        <dbReference type="ARBA" id="ARBA00009140"/>
    </source>
</evidence>
<dbReference type="PANTHER" id="PTHR12714:SF9">
    <property type="entry name" value="PROTEIN-S-ISOPRENYLCYSTEINE O-METHYLTRANSFERASE"/>
    <property type="match status" value="1"/>
</dbReference>
<feature type="transmembrane region" description="Helical" evidence="10">
    <location>
        <begin position="12"/>
        <end position="34"/>
    </location>
</feature>
<feature type="transmembrane region" description="Helical" evidence="10">
    <location>
        <begin position="88"/>
        <end position="106"/>
    </location>
</feature>
<evidence type="ECO:0000256" key="9">
    <source>
        <dbReference type="ARBA" id="ARBA00023136"/>
    </source>
</evidence>
<protein>
    <recommendedName>
        <fullName evidence="3 10">Protein-S-isoprenylcysteine O-methyltransferase</fullName>
        <ecNumber evidence="3 10">2.1.1.100</ecNumber>
    </recommendedName>
</protein>
<evidence type="ECO:0000313" key="11">
    <source>
        <dbReference type="EMBL" id="ORC92162.1"/>
    </source>
</evidence>
<dbReference type="EMBL" id="NBCO01000004">
    <property type="protein sequence ID" value="ORC92162.1"/>
    <property type="molecule type" value="Genomic_DNA"/>
</dbReference>
<feature type="transmembrane region" description="Helical" evidence="10">
    <location>
        <begin position="126"/>
        <end position="146"/>
    </location>
</feature>